<dbReference type="InterPro" id="IPR013767">
    <property type="entry name" value="PAS_fold"/>
</dbReference>
<dbReference type="InterPro" id="IPR036890">
    <property type="entry name" value="HATPase_C_sf"/>
</dbReference>
<dbReference type="Gene3D" id="3.30.565.10">
    <property type="entry name" value="Histidine kinase-like ATPase, C-terminal domain"/>
    <property type="match status" value="1"/>
</dbReference>
<dbReference type="Gene3D" id="3.30.450.20">
    <property type="entry name" value="PAS domain"/>
    <property type="match status" value="2"/>
</dbReference>
<dbReference type="SUPFAM" id="SSF55785">
    <property type="entry name" value="PYP-like sensor domain (PAS domain)"/>
    <property type="match status" value="2"/>
</dbReference>
<proteinExistence type="predicted"/>
<dbReference type="InterPro" id="IPR011006">
    <property type="entry name" value="CheY-like_superfamily"/>
</dbReference>
<keyword evidence="3" id="KW-0547">Nucleotide-binding</keyword>
<evidence type="ECO:0000256" key="5">
    <source>
        <dbReference type="ARBA" id="ARBA00022840"/>
    </source>
</evidence>
<feature type="domain" description="Histidine kinase" evidence="8">
    <location>
        <begin position="502"/>
        <end position="723"/>
    </location>
</feature>
<evidence type="ECO:0000259" key="10">
    <source>
        <dbReference type="PROSITE" id="PS50112"/>
    </source>
</evidence>
<dbReference type="GO" id="GO:0005524">
    <property type="term" value="F:ATP binding"/>
    <property type="evidence" value="ECO:0007669"/>
    <property type="project" value="UniProtKB-KW"/>
</dbReference>
<keyword evidence="7" id="KW-0812">Transmembrane</keyword>
<dbReference type="PANTHER" id="PTHR43065:SF46">
    <property type="entry name" value="C4-DICARBOXYLATE TRANSPORT SENSOR PROTEIN DCTB"/>
    <property type="match status" value="1"/>
</dbReference>
<dbReference type="GO" id="GO:0006355">
    <property type="term" value="P:regulation of DNA-templated transcription"/>
    <property type="evidence" value="ECO:0007669"/>
    <property type="project" value="InterPro"/>
</dbReference>
<dbReference type="SUPFAM" id="SSF47384">
    <property type="entry name" value="Homodimeric domain of signal transducing histidine kinase"/>
    <property type="match status" value="1"/>
</dbReference>
<dbReference type="InterPro" id="IPR003661">
    <property type="entry name" value="HisK_dim/P_dom"/>
</dbReference>
<keyword evidence="4" id="KW-0418">Kinase</keyword>
<keyword evidence="7" id="KW-0472">Membrane</keyword>
<evidence type="ECO:0000256" key="7">
    <source>
        <dbReference type="SAM" id="Phobius"/>
    </source>
</evidence>
<dbReference type="InterPro" id="IPR000700">
    <property type="entry name" value="PAS-assoc_C"/>
</dbReference>
<keyword evidence="6" id="KW-0902">Two-component regulatory system</keyword>
<dbReference type="EMBL" id="UOFT01000030">
    <property type="protein sequence ID" value="VAW93086.1"/>
    <property type="molecule type" value="Genomic_DNA"/>
</dbReference>
<dbReference type="InterPro" id="IPR013656">
    <property type="entry name" value="PAS_4"/>
</dbReference>
<dbReference type="CDD" id="cd00082">
    <property type="entry name" value="HisKA"/>
    <property type="match status" value="1"/>
</dbReference>
<feature type="domain" description="Response regulatory" evidence="9">
    <location>
        <begin position="745"/>
        <end position="790"/>
    </location>
</feature>
<dbReference type="InterPro" id="IPR033414">
    <property type="entry name" value="Sensor_dom"/>
</dbReference>
<feature type="non-terminal residue" evidence="12">
    <location>
        <position position="790"/>
    </location>
</feature>
<dbReference type="PANTHER" id="PTHR43065">
    <property type="entry name" value="SENSOR HISTIDINE KINASE"/>
    <property type="match status" value="1"/>
</dbReference>
<evidence type="ECO:0000259" key="8">
    <source>
        <dbReference type="PROSITE" id="PS50109"/>
    </source>
</evidence>
<dbReference type="SMART" id="SM00387">
    <property type="entry name" value="HATPase_c"/>
    <property type="match status" value="1"/>
</dbReference>
<dbReference type="Pfam" id="PF02518">
    <property type="entry name" value="HATPase_c"/>
    <property type="match status" value="1"/>
</dbReference>
<dbReference type="AlphaFoldDB" id="A0A3B1AK92"/>
<accession>A0A3B1AK92</accession>
<protein>
    <submittedName>
        <fullName evidence="12">Diguanylate cyclase/phosphodiesterase (GGDEF &amp; EAL domains) with PAS/PAC sensor(S)</fullName>
    </submittedName>
</protein>
<evidence type="ECO:0000256" key="3">
    <source>
        <dbReference type="ARBA" id="ARBA00022741"/>
    </source>
</evidence>
<keyword evidence="1" id="KW-0597">Phosphoprotein</keyword>
<dbReference type="PROSITE" id="PS50109">
    <property type="entry name" value="HIS_KIN"/>
    <property type="match status" value="1"/>
</dbReference>
<dbReference type="Gene3D" id="3.40.50.2300">
    <property type="match status" value="1"/>
</dbReference>
<dbReference type="PROSITE" id="PS50113">
    <property type="entry name" value="PAC"/>
    <property type="match status" value="1"/>
</dbReference>
<feature type="domain" description="PAS" evidence="10">
    <location>
        <begin position="230"/>
        <end position="303"/>
    </location>
</feature>
<feature type="transmembrane region" description="Helical" evidence="7">
    <location>
        <begin position="9"/>
        <end position="31"/>
    </location>
</feature>
<keyword evidence="5" id="KW-0067">ATP-binding</keyword>
<keyword evidence="2" id="KW-0808">Transferase</keyword>
<evidence type="ECO:0000256" key="4">
    <source>
        <dbReference type="ARBA" id="ARBA00022777"/>
    </source>
</evidence>
<dbReference type="InterPro" id="IPR035965">
    <property type="entry name" value="PAS-like_dom_sf"/>
</dbReference>
<dbReference type="SUPFAM" id="SSF55874">
    <property type="entry name" value="ATPase domain of HSP90 chaperone/DNA topoisomerase II/histidine kinase"/>
    <property type="match status" value="1"/>
</dbReference>
<evidence type="ECO:0000313" key="12">
    <source>
        <dbReference type="EMBL" id="VAW93086.1"/>
    </source>
</evidence>
<sequence>MKSYIAKKLIVYIILFSSVITLIITATQLYIEFRYDVKGISQKLEQIKTSYQDSITHSVWVSDRKQLQVILDGITELPDVVYAKVIISDHNEVVSGSSLPAGSSNESIKFNIDLNYLYNNKKINIGKFAVTASLAGVYSRLFKRLWTILLSNALKTSLVAIFIYFIFSRLVTRHLARISEFSEQHGGFTDKKILTLEREYGKYDELDIVVESINDMHKRLHEQIAQIEHQKQYLSQTLNSIGDAVITTDERGNVTRLNPVAEKLTGWANDEALNKPLKTIFPIIDASTREIIENPVEKVLMTGETVYLSNHTTLIAKDGTEYQIADSAAPIRYDGAVFGMVLIFNDVTEQYQMREKIRSKELEQREILQSMVDAVITIDENGIVSTFNHSAEILFGYSVDEVLGKDIKQLMPDSFANAHDQYINNYLETGIGKIIGQGREVVGQRKNNETFPMRLHVAELPPTANGQRRFIGSCTDLSSIKERDEQLRRSQKMDALGKLTGGIAHDFNNMLGVVLGYAELIKDMSDEQPKLKNYVERIAHAGERGAKLTNKLLSFSRHKSADVKKLDMNKLLYEEQDMLKKTLTAKIKLELKLDKDLWAVYLDESDLEDALLNMSINAMHAIENNGELTIETSNERINKVDGERLDLEPGDYVQLSITDTGYGMDAATKEKIFDPFFSTKGEQGTGLGLSQVYGFIQRCDGAIWVDSTQNQGTRFALYFPRYEGEDINKDQVEVKSSASVKGKETILVVDDEAALLNLTCEILIQQGYPIFRAECAEQALEIMAAEHIDL</sequence>
<dbReference type="NCBIfam" id="TIGR00229">
    <property type="entry name" value="sensory_box"/>
    <property type="match status" value="2"/>
</dbReference>
<evidence type="ECO:0000256" key="6">
    <source>
        <dbReference type="ARBA" id="ARBA00023012"/>
    </source>
</evidence>
<dbReference type="Pfam" id="PF00512">
    <property type="entry name" value="HisKA"/>
    <property type="match status" value="1"/>
</dbReference>
<evidence type="ECO:0000259" key="9">
    <source>
        <dbReference type="PROSITE" id="PS50110"/>
    </source>
</evidence>
<dbReference type="PROSITE" id="PS50112">
    <property type="entry name" value="PAS"/>
    <property type="match status" value="2"/>
</dbReference>
<dbReference type="CDD" id="cd00130">
    <property type="entry name" value="PAS"/>
    <property type="match status" value="2"/>
</dbReference>
<dbReference type="SUPFAM" id="SSF52172">
    <property type="entry name" value="CheY-like"/>
    <property type="match status" value="1"/>
</dbReference>
<evidence type="ECO:0000256" key="1">
    <source>
        <dbReference type="ARBA" id="ARBA00022553"/>
    </source>
</evidence>
<dbReference type="InterPro" id="IPR003594">
    <property type="entry name" value="HATPase_dom"/>
</dbReference>
<feature type="domain" description="PAS" evidence="10">
    <location>
        <begin position="360"/>
        <end position="430"/>
    </location>
</feature>
<dbReference type="PRINTS" id="PR00344">
    <property type="entry name" value="BCTRLSENSOR"/>
</dbReference>
<dbReference type="Pfam" id="PF17149">
    <property type="entry name" value="CHASE5"/>
    <property type="match status" value="1"/>
</dbReference>
<dbReference type="SMART" id="SM00091">
    <property type="entry name" value="PAS"/>
    <property type="match status" value="2"/>
</dbReference>
<dbReference type="InterPro" id="IPR005467">
    <property type="entry name" value="His_kinase_dom"/>
</dbReference>
<dbReference type="PROSITE" id="PS50110">
    <property type="entry name" value="RESPONSE_REGULATORY"/>
    <property type="match status" value="1"/>
</dbReference>
<dbReference type="InterPro" id="IPR004358">
    <property type="entry name" value="Sig_transdc_His_kin-like_C"/>
</dbReference>
<dbReference type="Gene3D" id="6.10.340.10">
    <property type="match status" value="1"/>
</dbReference>
<gene>
    <name evidence="12" type="ORF">MNBD_GAMMA23-1837</name>
</gene>
<dbReference type="Pfam" id="PF08448">
    <property type="entry name" value="PAS_4"/>
    <property type="match status" value="1"/>
</dbReference>
<organism evidence="12">
    <name type="scientific">hydrothermal vent metagenome</name>
    <dbReference type="NCBI Taxonomy" id="652676"/>
    <lineage>
        <taxon>unclassified sequences</taxon>
        <taxon>metagenomes</taxon>
        <taxon>ecological metagenomes</taxon>
    </lineage>
</organism>
<dbReference type="GO" id="GO:0000155">
    <property type="term" value="F:phosphorelay sensor kinase activity"/>
    <property type="evidence" value="ECO:0007669"/>
    <property type="project" value="InterPro"/>
</dbReference>
<dbReference type="InterPro" id="IPR001789">
    <property type="entry name" value="Sig_transdc_resp-reg_receiver"/>
</dbReference>
<dbReference type="InterPro" id="IPR000014">
    <property type="entry name" value="PAS"/>
</dbReference>
<dbReference type="Pfam" id="PF00989">
    <property type="entry name" value="PAS"/>
    <property type="match status" value="1"/>
</dbReference>
<feature type="domain" description="PAC" evidence="11">
    <location>
        <begin position="308"/>
        <end position="359"/>
    </location>
</feature>
<evidence type="ECO:0000259" key="11">
    <source>
        <dbReference type="PROSITE" id="PS50113"/>
    </source>
</evidence>
<name>A0A3B1AK92_9ZZZZ</name>
<evidence type="ECO:0000256" key="2">
    <source>
        <dbReference type="ARBA" id="ARBA00022679"/>
    </source>
</evidence>
<feature type="transmembrane region" description="Helical" evidence="7">
    <location>
        <begin position="145"/>
        <end position="167"/>
    </location>
</feature>
<keyword evidence="7" id="KW-1133">Transmembrane helix</keyword>
<dbReference type="Gene3D" id="1.10.287.130">
    <property type="match status" value="1"/>
</dbReference>
<dbReference type="SMART" id="SM00388">
    <property type="entry name" value="HisKA"/>
    <property type="match status" value="1"/>
</dbReference>
<dbReference type="InterPro" id="IPR036097">
    <property type="entry name" value="HisK_dim/P_sf"/>
</dbReference>
<dbReference type="FunFam" id="3.30.450.20:FF:000060">
    <property type="entry name" value="Sensor protein FixL"/>
    <property type="match status" value="1"/>
</dbReference>
<reference evidence="12" key="1">
    <citation type="submission" date="2018-06" db="EMBL/GenBank/DDBJ databases">
        <authorList>
            <person name="Zhirakovskaya E."/>
        </authorList>
    </citation>
    <scope>NUCLEOTIDE SEQUENCE</scope>
</reference>